<dbReference type="SUPFAM" id="SSF47336">
    <property type="entry name" value="ACP-like"/>
    <property type="match status" value="1"/>
</dbReference>
<evidence type="ECO:0000259" key="5">
    <source>
        <dbReference type="PROSITE" id="PS50075"/>
    </source>
</evidence>
<dbReference type="InterPro" id="IPR000873">
    <property type="entry name" value="AMP-dep_synth/lig_dom"/>
</dbReference>
<dbReference type="PROSITE" id="PS50075">
    <property type="entry name" value="CARRIER"/>
    <property type="match status" value="1"/>
</dbReference>
<accession>A0ABV5CWN5</accession>
<dbReference type="InterPro" id="IPR045851">
    <property type="entry name" value="AMP-bd_C_sf"/>
</dbReference>
<organism evidence="6 7">
    <name type="scientific">Polymorphospora lycopeni</name>
    <dbReference type="NCBI Taxonomy" id="3140240"/>
    <lineage>
        <taxon>Bacteria</taxon>
        <taxon>Bacillati</taxon>
        <taxon>Actinomycetota</taxon>
        <taxon>Actinomycetes</taxon>
        <taxon>Micromonosporales</taxon>
        <taxon>Micromonosporaceae</taxon>
        <taxon>Polymorphospora</taxon>
    </lineage>
</organism>
<dbReference type="InterPro" id="IPR009081">
    <property type="entry name" value="PP-bd_ACP"/>
</dbReference>
<keyword evidence="2" id="KW-0596">Phosphopantetheine</keyword>
<dbReference type="InterPro" id="IPR023213">
    <property type="entry name" value="CAT-like_dom_sf"/>
</dbReference>
<dbReference type="Pfam" id="PF00501">
    <property type="entry name" value="AMP-binding"/>
    <property type="match status" value="1"/>
</dbReference>
<proteinExistence type="predicted"/>
<dbReference type="InterPro" id="IPR010071">
    <property type="entry name" value="AA_adenyl_dom"/>
</dbReference>
<dbReference type="Gene3D" id="2.30.38.10">
    <property type="entry name" value="Luciferase, Domain 3"/>
    <property type="match status" value="1"/>
</dbReference>
<evidence type="ECO:0000256" key="4">
    <source>
        <dbReference type="SAM" id="MobiDB-lite"/>
    </source>
</evidence>
<dbReference type="SUPFAM" id="SSF52777">
    <property type="entry name" value="CoA-dependent acyltransferases"/>
    <property type="match status" value="2"/>
</dbReference>
<dbReference type="InterPro" id="IPR025110">
    <property type="entry name" value="AMP-bd_C"/>
</dbReference>
<keyword evidence="7" id="KW-1185">Reference proteome</keyword>
<dbReference type="EMBL" id="JBCGDC010000059">
    <property type="protein sequence ID" value="MFB6395446.1"/>
    <property type="molecule type" value="Genomic_DNA"/>
</dbReference>
<evidence type="ECO:0000313" key="6">
    <source>
        <dbReference type="EMBL" id="MFB6395446.1"/>
    </source>
</evidence>
<dbReference type="Pfam" id="PF00668">
    <property type="entry name" value="Condensation"/>
    <property type="match status" value="1"/>
</dbReference>
<feature type="domain" description="Carrier" evidence="5">
    <location>
        <begin position="1017"/>
        <end position="1092"/>
    </location>
</feature>
<dbReference type="PROSITE" id="PS00455">
    <property type="entry name" value="AMP_BINDING"/>
    <property type="match status" value="1"/>
</dbReference>
<dbReference type="InterPro" id="IPR020845">
    <property type="entry name" value="AMP-binding_CS"/>
</dbReference>
<dbReference type="InterPro" id="IPR020806">
    <property type="entry name" value="PKS_PP-bd"/>
</dbReference>
<comment type="caution">
    <text evidence="6">The sequence shown here is derived from an EMBL/GenBank/DDBJ whole genome shotgun (WGS) entry which is preliminary data.</text>
</comment>
<dbReference type="InterPro" id="IPR029058">
    <property type="entry name" value="AB_hydrolase_fold"/>
</dbReference>
<evidence type="ECO:0000313" key="7">
    <source>
        <dbReference type="Proteomes" id="UP001582793"/>
    </source>
</evidence>
<keyword evidence="3" id="KW-0597">Phosphoprotein</keyword>
<dbReference type="Pfam" id="PF13193">
    <property type="entry name" value="AMP-binding_C"/>
    <property type="match status" value="1"/>
</dbReference>
<dbReference type="Pfam" id="PF00550">
    <property type="entry name" value="PP-binding"/>
    <property type="match status" value="1"/>
</dbReference>
<evidence type="ECO:0000256" key="1">
    <source>
        <dbReference type="ARBA" id="ARBA00001957"/>
    </source>
</evidence>
<protein>
    <submittedName>
        <fullName evidence="6">Amino acid adenylation domain-containing protein</fullName>
    </submittedName>
</protein>
<dbReference type="InterPro" id="IPR036736">
    <property type="entry name" value="ACP-like_sf"/>
</dbReference>
<reference evidence="6 7" key="1">
    <citation type="submission" date="2024-04" db="EMBL/GenBank/DDBJ databases">
        <title>Polymorphospora sp. isolated from Baiyangdian Lake in Xiong'an New Area.</title>
        <authorList>
            <person name="Zhang X."/>
            <person name="Liu J."/>
        </authorList>
    </citation>
    <scope>NUCLEOTIDE SEQUENCE [LARGE SCALE GENOMIC DNA]</scope>
    <source>
        <strain evidence="6 7">2-325</strain>
    </source>
</reference>
<dbReference type="Gene3D" id="3.30.300.30">
    <property type="match status" value="1"/>
</dbReference>
<dbReference type="InterPro" id="IPR006162">
    <property type="entry name" value="Ppantetheine_attach_site"/>
</dbReference>
<feature type="region of interest" description="Disordered" evidence="4">
    <location>
        <begin position="625"/>
        <end position="646"/>
    </location>
</feature>
<dbReference type="Gene3D" id="3.30.559.10">
    <property type="entry name" value="Chloramphenicol acetyltransferase-like domain"/>
    <property type="match status" value="1"/>
</dbReference>
<sequence>MSNPEAGPKLSAAKAELLRRWRAGESVAGTPAVAEPTIPAFGTGPAPLTPAQHRLWFLDRLLPGSAAFNLSHCVALDGRLDPTALDAALTDLVERHDVLRTVVATVEGEARQVIRDEARPVAEWVDLTDLPADRARAQALEQAREAADTPMDLATGPLARLVVYRLPDTDLMLLVVHHVIADGWALGVALRELSGHYRSRLAGTAPAAPAPGPRFADFAAWQHDTAGDLSTERDYWRDRLAGMRAPELPTDLPRPPEFGYAGDWRPVSLPEPVDRAVRDLARAQDATPYHVLLAALTVVLNRWTGQRDIVVGGAVTGRELGQTHGMLGNFTNTVALRNEVTAGATFRDLLASVRLNTLAALAHQRLPFDQVVADLNLPRSAAHAGPLPVTFVLQPGGPVRDFGGLAAEPIQLGWRTSRADLELHMWDQPTLHGGLVFRTDLFEAVTADRLAARLTAAVADLVAHPDLPLAEQTLLPPDERAVLARWSAGPSRPAPAGTITELVAGQVRARPDATAVTGVGGTLDYAGLARTADRLAARLAAAGVRAETPVAVCLERGAGLVSAALGVLRAGGCYLPLDPAYRPGRLAATLDDAGATVLVCASTDEAARITAETGRELTVLLWPEPNPGAELAGPESDAGADAPDTWEPPAVDPDALAYLIYTSGSTGRPKGVAVTHRSAVNYLVSLAEEHGFDERTVLGAIASPAFDASVAELFGPLSVGGTVHLVDAEDMVDGNRLANALRAGAVTTISGTATVWQLLRGATEQVHIDALVGGERVGDDLAHYLATTQRSAWTQYGPTEATVWVTVTRLDPDGPVSLGRPVRNVTCHLLDEDLQPVPIGAVGEVCVGGVAPARGYANRPGLTADRFVPDPAGEPGARMYRTGDFARYRPDGTLQFAGRRDEQVKVRGFRIELGEIASVAERHPAVAQAAVTVFPDPSTDDQLLVAYLVRRARPGDPDTDLVPTVRRHLRDALPAYMVPDRFVVLPELPVTGTGKVDLNALPAPAGNVRRTDVAYVAPRTALEIEITKDVEEFLEIDRVGLHDDFFELGGHSIRAAQLVVRMQERYGVEIVMQKLFASPTVEHLATLISADQDRRKQLADEREGLRRMVGELSDDKLDGLLASLLAQQGQRPPAP</sequence>
<dbReference type="NCBIfam" id="TIGR01733">
    <property type="entry name" value="AA-adenyl-dom"/>
    <property type="match status" value="1"/>
</dbReference>
<evidence type="ECO:0000256" key="3">
    <source>
        <dbReference type="ARBA" id="ARBA00022553"/>
    </source>
</evidence>
<dbReference type="SMART" id="SM00823">
    <property type="entry name" value="PKS_PP"/>
    <property type="match status" value="1"/>
</dbReference>
<dbReference type="Gene3D" id="3.30.559.30">
    <property type="entry name" value="Nonribosomal peptide synthetase, condensation domain"/>
    <property type="match status" value="1"/>
</dbReference>
<dbReference type="PANTHER" id="PTHR45527">
    <property type="entry name" value="NONRIBOSOMAL PEPTIDE SYNTHETASE"/>
    <property type="match status" value="1"/>
</dbReference>
<dbReference type="Gene3D" id="3.40.50.980">
    <property type="match status" value="2"/>
</dbReference>
<dbReference type="InterPro" id="IPR001242">
    <property type="entry name" value="Condensation_dom"/>
</dbReference>
<dbReference type="CDD" id="cd05930">
    <property type="entry name" value="A_NRPS"/>
    <property type="match status" value="1"/>
</dbReference>
<dbReference type="Proteomes" id="UP001582793">
    <property type="component" value="Unassembled WGS sequence"/>
</dbReference>
<gene>
    <name evidence="6" type="ORF">AAFH96_20365</name>
</gene>
<dbReference type="Gene3D" id="3.40.50.1820">
    <property type="entry name" value="alpha/beta hydrolase"/>
    <property type="match status" value="1"/>
</dbReference>
<dbReference type="SUPFAM" id="SSF56801">
    <property type="entry name" value="Acetyl-CoA synthetase-like"/>
    <property type="match status" value="1"/>
</dbReference>
<dbReference type="PANTHER" id="PTHR45527:SF1">
    <property type="entry name" value="FATTY ACID SYNTHASE"/>
    <property type="match status" value="1"/>
</dbReference>
<dbReference type="PROSITE" id="PS00012">
    <property type="entry name" value="PHOSPHOPANTETHEINE"/>
    <property type="match status" value="1"/>
</dbReference>
<name>A0ABV5CWN5_9ACTN</name>
<dbReference type="RefSeq" id="WP_375735237.1">
    <property type="nucleotide sequence ID" value="NZ_JBCGDC010000059.1"/>
</dbReference>
<comment type="cofactor">
    <cofactor evidence="1">
        <name>pantetheine 4'-phosphate</name>
        <dbReference type="ChEBI" id="CHEBI:47942"/>
    </cofactor>
</comment>
<dbReference type="CDD" id="cd19531">
    <property type="entry name" value="LCL_NRPS-like"/>
    <property type="match status" value="1"/>
</dbReference>
<evidence type="ECO:0000256" key="2">
    <source>
        <dbReference type="ARBA" id="ARBA00022450"/>
    </source>
</evidence>